<evidence type="ECO:0000256" key="1">
    <source>
        <dbReference type="SAM" id="MobiDB-lite"/>
    </source>
</evidence>
<evidence type="ECO:0000313" key="4">
    <source>
        <dbReference type="Proteomes" id="UP001063166"/>
    </source>
</evidence>
<dbReference type="InterPro" id="IPR031872">
    <property type="entry name" value="NDC10_II"/>
</dbReference>
<name>A0A9P3PZ77_LYOSH</name>
<dbReference type="Proteomes" id="UP001063166">
    <property type="component" value="Unassembled WGS sequence"/>
</dbReference>
<feature type="region of interest" description="Disordered" evidence="1">
    <location>
        <begin position="169"/>
        <end position="202"/>
    </location>
</feature>
<dbReference type="AlphaFoldDB" id="A0A9P3PZ77"/>
<feature type="region of interest" description="Disordered" evidence="1">
    <location>
        <begin position="1"/>
        <end position="21"/>
    </location>
</feature>
<evidence type="ECO:0000259" key="2">
    <source>
        <dbReference type="Pfam" id="PF16787"/>
    </source>
</evidence>
<feature type="compositionally biased region" description="Polar residues" evidence="1">
    <location>
        <begin position="115"/>
        <end position="133"/>
    </location>
</feature>
<proteinExistence type="predicted"/>
<keyword evidence="4" id="KW-1185">Reference proteome</keyword>
<dbReference type="InterPro" id="IPR038279">
    <property type="entry name" value="Ndc10_dom2_sf"/>
</dbReference>
<dbReference type="EMBL" id="BRPK01000016">
    <property type="protein sequence ID" value="GLB44253.1"/>
    <property type="molecule type" value="Genomic_DNA"/>
</dbReference>
<accession>A0A9P3PZ77</accession>
<feature type="region of interest" description="Disordered" evidence="1">
    <location>
        <begin position="114"/>
        <end position="157"/>
    </location>
</feature>
<sequence>MSGPHNIPIDPALLNGDSVPVNNSNIEHDRLKPATDAHGNVLTPYGDFKAILAKEKRKQPLRDACLSLSIPVASRANLEVLRDAIVKHWFPHLPLQAQLAQQPPPARKMPPFIPTTPSSAASAMQSRATPTPMTNAARESTTSAARTGPSGDDDESVLIGEFGIEGANADELLGYDDDDDEGEDEWDGCTPDADDEGEGEDLDAYKIRIRVDATRRAEGNRRAGGLKTQRAMVRAWEEFVEQALSKKQICDEIVDEHSLLVFITFCAERPKRTRRGIDIPGTFVGASQLKKMFFGALRIRKEQDAADPSLARRRPATSVIVWDAIKNRMDEACERVRNGLVPAEDAPDIQANTFLVEITEEQLDAVGIGFLQHRELRSVIYGYLAWTAQNASGNRGDDFRALKLAELQSWTMLHPNKETAIYSVLGLQGEEKAGKRGMKTKINPVYSVFIAHHRPERCPLGAFAFYHHYLHDVKHLTESMNIDWSWNKSWRAVRVLSGPKLPTTPFSDQSLYNLYVKAFAAAGFKSPKTAVHLPRRTLGYRQEAMGVDPTETAKMGWVRGETYFDTYRPAIPKTAVLGAHGYKAHEIYDPVWRHVHVPEVFLMRVCPDAEAIHSDVVGRENLSGAANYWSMVITLRPYLFQCRAALYELYPKSALFKLPAFTSPDVKNWMTTRFRTDLMMLRANAGSPVDLQRIQNHTLQLALEEVRTLLAMQVSMMTKHFQQQERRTAVLSPTKGFSQEVYHATGSTSTALNRTADTVEMSMVHFSEHVRSDSGVYTADDSTLRAFVNASPAAVNAPRERTQVDLVLPPAAAFCHPGALQLIWPPVLGQKGVRWSDIFPLVKQPHLLWECWKPSKSLDQFSSVNEIWDCYVLGEPVLNDAGGPSQQKKAWERFREIPEWIDKQSDSRGVAPQVIIDELEQMRGGDKQRKGLNALMKDIQKLRKDKAREQRQDTVNVSALSCQPAIPPVLPLLMMPPSSCSRTSPLQANATLLQSQFREVGRTVALIPEVSSVERSESGARKRAIAVDARVRAKKMRYL</sequence>
<dbReference type="OrthoDB" id="2675946at2759"/>
<comment type="caution">
    <text evidence="3">The sequence shown here is derived from an EMBL/GenBank/DDBJ whole genome shotgun (WGS) entry which is preliminary data.</text>
</comment>
<reference evidence="3" key="1">
    <citation type="submission" date="2022-07" db="EMBL/GenBank/DDBJ databases">
        <title>The genome of Lyophyllum shimeji provides insight into the initial evolution of ectomycorrhizal fungal genome.</title>
        <authorList>
            <person name="Kobayashi Y."/>
            <person name="Shibata T."/>
            <person name="Hirakawa H."/>
            <person name="Shigenobu S."/>
            <person name="Nishiyama T."/>
            <person name="Yamada A."/>
            <person name="Hasebe M."/>
            <person name="Kawaguchi M."/>
        </authorList>
    </citation>
    <scope>NUCLEOTIDE SEQUENCE</scope>
    <source>
        <strain evidence="3">AT787</strain>
    </source>
</reference>
<feature type="compositionally biased region" description="Acidic residues" evidence="1">
    <location>
        <begin position="173"/>
        <end position="202"/>
    </location>
</feature>
<dbReference type="Gene3D" id="1.10.443.20">
    <property type="entry name" value="Centromere DNA-binding protein complex CBF3 subunit, domain 2"/>
    <property type="match status" value="1"/>
</dbReference>
<dbReference type="GO" id="GO:0003677">
    <property type="term" value="F:DNA binding"/>
    <property type="evidence" value="ECO:0007669"/>
    <property type="project" value="InterPro"/>
</dbReference>
<feature type="domain" description="Ndc10" evidence="2">
    <location>
        <begin position="395"/>
        <end position="665"/>
    </location>
</feature>
<evidence type="ECO:0000313" key="3">
    <source>
        <dbReference type="EMBL" id="GLB44253.1"/>
    </source>
</evidence>
<protein>
    <recommendedName>
        <fullName evidence="2">Ndc10 domain-containing protein</fullName>
    </recommendedName>
</protein>
<organism evidence="3 4">
    <name type="scientific">Lyophyllum shimeji</name>
    <name type="common">Hon-shimeji</name>
    <name type="synonym">Tricholoma shimeji</name>
    <dbReference type="NCBI Taxonomy" id="47721"/>
    <lineage>
        <taxon>Eukaryota</taxon>
        <taxon>Fungi</taxon>
        <taxon>Dikarya</taxon>
        <taxon>Basidiomycota</taxon>
        <taxon>Agaricomycotina</taxon>
        <taxon>Agaricomycetes</taxon>
        <taxon>Agaricomycetidae</taxon>
        <taxon>Agaricales</taxon>
        <taxon>Tricholomatineae</taxon>
        <taxon>Lyophyllaceae</taxon>
        <taxon>Lyophyllum</taxon>
    </lineage>
</organism>
<dbReference type="Pfam" id="PF16787">
    <property type="entry name" value="NDC10_II"/>
    <property type="match status" value="1"/>
</dbReference>
<gene>
    <name evidence="3" type="ORF">LshimejAT787_1601830</name>
</gene>
<feature type="compositionally biased region" description="Low complexity" evidence="1">
    <location>
        <begin position="134"/>
        <end position="147"/>
    </location>
</feature>